<accession>A0A450SSZ0</accession>
<sequence length="98" mass="11958">MNELQFDWDEGNWPKCGKYGLSRREIEYVLLHDPLILPDRHPPGPETRFNAVGQNEKDRYVFVVFTFRNKETNWFIRPISARYMHRKEIENYERQEKA</sequence>
<evidence type="ECO:0000313" key="1">
    <source>
        <dbReference type="EMBL" id="VFJ57169.1"/>
    </source>
</evidence>
<dbReference type="Gene3D" id="3.10.450.530">
    <property type="entry name" value="Ribonuclease toxin, BrnT, of type II toxin-antitoxin system"/>
    <property type="match status" value="1"/>
</dbReference>
<protein>
    <submittedName>
        <fullName evidence="1">Uncharacterized protein</fullName>
    </submittedName>
</protein>
<dbReference type="EMBL" id="CAADEX010000064">
    <property type="protein sequence ID" value="VFJ57169.1"/>
    <property type="molecule type" value="Genomic_DNA"/>
</dbReference>
<dbReference type="AlphaFoldDB" id="A0A450SSZ0"/>
<gene>
    <name evidence="1" type="ORF">BECKDK2373B_GA0170837_10643</name>
</gene>
<dbReference type="InterPro" id="IPR038573">
    <property type="entry name" value="BrnT_sf"/>
</dbReference>
<reference evidence="1" key="1">
    <citation type="submission" date="2019-02" db="EMBL/GenBank/DDBJ databases">
        <authorList>
            <person name="Gruber-Vodicka R. H."/>
            <person name="Seah K. B. B."/>
        </authorList>
    </citation>
    <scope>NUCLEOTIDE SEQUENCE</scope>
    <source>
        <strain evidence="1">BECK_DK47</strain>
    </source>
</reference>
<organism evidence="1">
    <name type="scientific">Candidatus Kentrum sp. DK</name>
    <dbReference type="NCBI Taxonomy" id="2126562"/>
    <lineage>
        <taxon>Bacteria</taxon>
        <taxon>Pseudomonadati</taxon>
        <taxon>Pseudomonadota</taxon>
        <taxon>Gammaproteobacteria</taxon>
        <taxon>Candidatus Kentrum</taxon>
    </lineage>
</organism>
<proteinExistence type="predicted"/>
<name>A0A450SSZ0_9GAMM</name>
<dbReference type="Pfam" id="PF04365">
    <property type="entry name" value="BrnT_toxin"/>
    <property type="match status" value="1"/>
</dbReference>
<dbReference type="InterPro" id="IPR007460">
    <property type="entry name" value="BrnT_toxin"/>
</dbReference>